<dbReference type="EMBL" id="HBUF01184773">
    <property type="protein sequence ID" value="CAG6656338.1"/>
    <property type="molecule type" value="Transcribed_RNA"/>
</dbReference>
<proteinExistence type="predicted"/>
<organism evidence="2">
    <name type="scientific">Cacopsylla melanoneura</name>
    <dbReference type="NCBI Taxonomy" id="428564"/>
    <lineage>
        <taxon>Eukaryota</taxon>
        <taxon>Metazoa</taxon>
        <taxon>Ecdysozoa</taxon>
        <taxon>Arthropoda</taxon>
        <taxon>Hexapoda</taxon>
        <taxon>Insecta</taxon>
        <taxon>Pterygota</taxon>
        <taxon>Neoptera</taxon>
        <taxon>Paraneoptera</taxon>
        <taxon>Hemiptera</taxon>
        <taxon>Sternorrhyncha</taxon>
        <taxon>Psylloidea</taxon>
        <taxon>Psyllidae</taxon>
        <taxon>Psyllinae</taxon>
        <taxon>Cacopsylla</taxon>
    </lineage>
</organism>
<name>A0A8D8WDL6_9HEMI</name>
<reference evidence="2" key="1">
    <citation type="submission" date="2021-05" db="EMBL/GenBank/DDBJ databases">
        <authorList>
            <person name="Alioto T."/>
            <person name="Alioto T."/>
            <person name="Gomez Garrido J."/>
        </authorList>
    </citation>
    <scope>NUCLEOTIDE SEQUENCE</scope>
</reference>
<dbReference type="AlphaFoldDB" id="A0A8D8WDL6"/>
<evidence type="ECO:0000256" key="1">
    <source>
        <dbReference type="SAM" id="MobiDB-lite"/>
    </source>
</evidence>
<dbReference type="EMBL" id="HBUF01184774">
    <property type="protein sequence ID" value="CAG6656340.1"/>
    <property type="molecule type" value="Transcribed_RNA"/>
</dbReference>
<sequence length="104" mass="11319">MTIIPTLADVPCSGYNVTRIAILRSNIGEDVETVSHAGPSSKGYARPSLRQVKCLCRPVCRMVAMRVSSVMTQRVTVGASRPRGLPYLTQASDMADPSVRREVK</sequence>
<protein>
    <submittedName>
        <fullName evidence="2">Uncharacterized protein</fullName>
    </submittedName>
</protein>
<evidence type="ECO:0000313" key="2">
    <source>
        <dbReference type="EMBL" id="CAG6656338.1"/>
    </source>
</evidence>
<accession>A0A8D8WDL6</accession>
<feature type="region of interest" description="Disordered" evidence="1">
    <location>
        <begin position="82"/>
        <end position="104"/>
    </location>
</feature>